<keyword evidence="6" id="KW-1185">Reference proteome</keyword>
<evidence type="ECO:0000313" key="5">
    <source>
        <dbReference type="EMBL" id="KNE64742.1"/>
    </source>
</evidence>
<dbReference type="GO" id="GO:0045503">
    <property type="term" value="F:dynein light chain binding"/>
    <property type="evidence" value="ECO:0007669"/>
    <property type="project" value="TreeGrafter"/>
</dbReference>
<sequence length="496" mass="53027">MMQAIRFSDQGGTTAAVPSTWRDRKVAVAATEMQTDPIGLQHQETQVVARASVEAQTDPTVTSARSSRGRLFDVGPLTAFLQRVERPLADMLMENLQTTAFSEWGLDWGTDDVDEADRNQPLLQVSDTDLLVDPDVVDPDMTLVAMDKSQSGNSLVLGYAIPHRVTRAADTWCTHASRLSMWQAGKPTASTTLTSCVTTVAIHPDTSAWVAAGTWLGTVLLWDTGLTTAATSAASSIAHQDAVTAVRWCGPMVWSIALDGALIEWRRARDGLEAVRHLVVAIPRTQLGCGLMSMAMHPDPVSSVVVLATEVGQVIHMDARRMKAVGKAAATQGSVATAPHFRYAGHVGVVPGLAFNAFVPMCVSVGDDGKLALYRVFRDTPIHLVHMATPLLAVAWSPLRPAVLAVTTATSLSIYDLAANLVQPVATLALNCTGSVFFHPTLPIIYVGALAGGKSGVQTVRLGSELVTRDIGVRRRDVAALAKLMGTADEDEHWDE</sequence>
<evidence type="ECO:0000313" key="6">
    <source>
        <dbReference type="Proteomes" id="UP000054350"/>
    </source>
</evidence>
<evidence type="ECO:0000256" key="1">
    <source>
        <dbReference type="ARBA" id="ARBA00004496"/>
    </source>
</evidence>
<dbReference type="GO" id="GO:0045504">
    <property type="term" value="F:dynein heavy chain binding"/>
    <property type="evidence" value="ECO:0007669"/>
    <property type="project" value="TreeGrafter"/>
</dbReference>
<dbReference type="EMBL" id="GG745345">
    <property type="protein sequence ID" value="KNE64742.1"/>
    <property type="molecule type" value="Genomic_DNA"/>
</dbReference>
<dbReference type="InterPro" id="IPR015943">
    <property type="entry name" value="WD40/YVTN_repeat-like_dom_sf"/>
</dbReference>
<reference evidence="6" key="2">
    <citation type="submission" date="2009-11" db="EMBL/GenBank/DDBJ databases">
        <title>The Genome Sequence of Allomyces macrogynus strain ATCC 38327.</title>
        <authorList>
            <consortium name="The Broad Institute Genome Sequencing Platform"/>
            <person name="Russ C."/>
            <person name="Cuomo C."/>
            <person name="Shea T."/>
            <person name="Young S.K."/>
            <person name="Zeng Q."/>
            <person name="Koehrsen M."/>
            <person name="Haas B."/>
            <person name="Borodovsky M."/>
            <person name="Guigo R."/>
            <person name="Alvarado L."/>
            <person name="Berlin A."/>
            <person name="Borenstein D."/>
            <person name="Chen Z."/>
            <person name="Engels R."/>
            <person name="Freedman E."/>
            <person name="Gellesch M."/>
            <person name="Goldberg J."/>
            <person name="Griggs A."/>
            <person name="Gujja S."/>
            <person name="Heiman D."/>
            <person name="Hepburn T."/>
            <person name="Howarth C."/>
            <person name="Jen D."/>
            <person name="Larson L."/>
            <person name="Lewis B."/>
            <person name="Mehta T."/>
            <person name="Park D."/>
            <person name="Pearson M."/>
            <person name="Roberts A."/>
            <person name="Saif S."/>
            <person name="Shenoy N."/>
            <person name="Sisk P."/>
            <person name="Stolte C."/>
            <person name="Sykes S."/>
            <person name="Walk T."/>
            <person name="White J."/>
            <person name="Yandava C."/>
            <person name="Burger G."/>
            <person name="Gray M.W."/>
            <person name="Holland P.W.H."/>
            <person name="King N."/>
            <person name="Lang F.B.F."/>
            <person name="Roger A.J."/>
            <person name="Ruiz-Trillo I."/>
            <person name="Lander E."/>
            <person name="Nusbaum C."/>
        </authorList>
    </citation>
    <scope>NUCLEOTIDE SEQUENCE [LARGE SCALE GENOMIC DNA]</scope>
    <source>
        <strain evidence="6">ATCC 38327</strain>
    </source>
</reference>
<dbReference type="SMART" id="SM00320">
    <property type="entry name" value="WD40"/>
    <property type="match status" value="4"/>
</dbReference>
<dbReference type="GO" id="GO:0097014">
    <property type="term" value="C:ciliary plasm"/>
    <property type="evidence" value="ECO:0007669"/>
    <property type="project" value="TreeGrafter"/>
</dbReference>
<keyword evidence="2" id="KW-0963">Cytoplasm</keyword>
<evidence type="ECO:0000256" key="2">
    <source>
        <dbReference type="ARBA" id="ARBA00022490"/>
    </source>
</evidence>
<dbReference type="GO" id="GO:0005868">
    <property type="term" value="C:cytoplasmic dynein complex"/>
    <property type="evidence" value="ECO:0007669"/>
    <property type="project" value="TreeGrafter"/>
</dbReference>
<evidence type="ECO:0008006" key="7">
    <source>
        <dbReference type="Google" id="ProtNLM"/>
    </source>
</evidence>
<dbReference type="Proteomes" id="UP000054350">
    <property type="component" value="Unassembled WGS sequence"/>
</dbReference>
<dbReference type="SUPFAM" id="SSF50978">
    <property type="entry name" value="WD40 repeat-like"/>
    <property type="match status" value="1"/>
</dbReference>
<dbReference type="OMA" id="SYVCAWN"/>
<organism evidence="5 6">
    <name type="scientific">Allomyces macrogynus (strain ATCC 38327)</name>
    <name type="common">Allomyces javanicus var. macrogynus</name>
    <dbReference type="NCBI Taxonomy" id="578462"/>
    <lineage>
        <taxon>Eukaryota</taxon>
        <taxon>Fungi</taxon>
        <taxon>Fungi incertae sedis</taxon>
        <taxon>Blastocladiomycota</taxon>
        <taxon>Blastocladiomycetes</taxon>
        <taxon>Blastocladiales</taxon>
        <taxon>Blastocladiaceae</taxon>
        <taxon>Allomyces</taxon>
    </lineage>
</organism>
<dbReference type="AlphaFoldDB" id="A0A0L0SQG0"/>
<proteinExistence type="predicted"/>
<dbReference type="InterPro" id="IPR036322">
    <property type="entry name" value="WD40_repeat_dom_sf"/>
</dbReference>
<dbReference type="PANTHER" id="PTHR12442">
    <property type="entry name" value="DYNEIN INTERMEDIATE CHAIN"/>
    <property type="match status" value="1"/>
</dbReference>
<accession>A0A0L0SQG0</accession>
<dbReference type="Gene3D" id="2.130.10.10">
    <property type="entry name" value="YVTN repeat-like/Quinoprotein amine dehydrogenase"/>
    <property type="match status" value="1"/>
</dbReference>
<keyword evidence="3" id="KW-0853">WD repeat</keyword>
<dbReference type="InterPro" id="IPR001680">
    <property type="entry name" value="WD40_rpt"/>
</dbReference>
<evidence type="ECO:0000256" key="3">
    <source>
        <dbReference type="ARBA" id="ARBA00022574"/>
    </source>
</evidence>
<gene>
    <name evidence="5" type="ORF">AMAG_10091</name>
</gene>
<dbReference type="STRING" id="578462.A0A0L0SQG0"/>
<protein>
    <recommendedName>
        <fullName evidence="7">Anaphase-promoting complex subunit 4 WD40 domain-containing protein</fullName>
    </recommendedName>
</protein>
<keyword evidence="4" id="KW-0677">Repeat</keyword>
<name>A0A0L0SQG0_ALLM3</name>
<evidence type="ECO:0000256" key="4">
    <source>
        <dbReference type="ARBA" id="ARBA00022737"/>
    </source>
</evidence>
<dbReference type="OrthoDB" id="366230at2759"/>
<dbReference type="PANTHER" id="PTHR12442:SF26">
    <property type="entry name" value="CYTOPLASMIC DYNEIN 2 INTERMEDIATE CHAIN 2"/>
    <property type="match status" value="1"/>
</dbReference>
<dbReference type="InterPro" id="IPR050687">
    <property type="entry name" value="Dynein_IC"/>
</dbReference>
<comment type="subcellular location">
    <subcellularLocation>
        <location evidence="1">Cytoplasm</location>
    </subcellularLocation>
</comment>
<dbReference type="eggNOG" id="KOG1587">
    <property type="taxonomic scope" value="Eukaryota"/>
</dbReference>
<reference evidence="5 6" key="1">
    <citation type="submission" date="2009-11" db="EMBL/GenBank/DDBJ databases">
        <title>Annotation of Allomyces macrogynus ATCC 38327.</title>
        <authorList>
            <consortium name="The Broad Institute Genome Sequencing Platform"/>
            <person name="Russ C."/>
            <person name="Cuomo C."/>
            <person name="Burger G."/>
            <person name="Gray M.W."/>
            <person name="Holland P.W.H."/>
            <person name="King N."/>
            <person name="Lang F.B.F."/>
            <person name="Roger A.J."/>
            <person name="Ruiz-Trillo I."/>
            <person name="Young S.K."/>
            <person name="Zeng Q."/>
            <person name="Gargeya S."/>
            <person name="Fitzgerald M."/>
            <person name="Haas B."/>
            <person name="Abouelleil A."/>
            <person name="Alvarado L."/>
            <person name="Arachchi H.M."/>
            <person name="Berlin A."/>
            <person name="Chapman S.B."/>
            <person name="Gearin G."/>
            <person name="Goldberg J."/>
            <person name="Griggs A."/>
            <person name="Gujja S."/>
            <person name="Hansen M."/>
            <person name="Heiman D."/>
            <person name="Howarth C."/>
            <person name="Larimer J."/>
            <person name="Lui A."/>
            <person name="MacDonald P.J.P."/>
            <person name="McCowen C."/>
            <person name="Montmayeur A."/>
            <person name="Murphy C."/>
            <person name="Neiman D."/>
            <person name="Pearson M."/>
            <person name="Priest M."/>
            <person name="Roberts A."/>
            <person name="Saif S."/>
            <person name="Shea T."/>
            <person name="Sisk P."/>
            <person name="Stolte C."/>
            <person name="Sykes S."/>
            <person name="Wortman J."/>
            <person name="Nusbaum C."/>
            <person name="Birren B."/>
        </authorList>
    </citation>
    <scope>NUCLEOTIDE SEQUENCE [LARGE SCALE GENOMIC DNA]</scope>
    <source>
        <strain evidence="5 6">ATCC 38327</strain>
    </source>
</reference>
<dbReference type="GO" id="GO:0042073">
    <property type="term" value="P:intraciliary transport"/>
    <property type="evidence" value="ECO:0007669"/>
    <property type="project" value="TreeGrafter"/>
</dbReference>
<dbReference type="VEuPathDB" id="FungiDB:AMAG_10091"/>